<evidence type="ECO:0000313" key="2">
    <source>
        <dbReference type="Proteomes" id="UP000441717"/>
    </source>
</evidence>
<gene>
    <name evidence="1" type="ORF">GFC01_11460</name>
</gene>
<organism evidence="1 2">
    <name type="scientific">Desulfofundulus thermobenzoicus</name>
    <dbReference type="NCBI Taxonomy" id="29376"/>
    <lineage>
        <taxon>Bacteria</taxon>
        <taxon>Bacillati</taxon>
        <taxon>Bacillota</taxon>
        <taxon>Clostridia</taxon>
        <taxon>Eubacteriales</taxon>
        <taxon>Peptococcaceae</taxon>
        <taxon>Desulfofundulus</taxon>
    </lineage>
</organism>
<dbReference type="EMBL" id="WHYR01000031">
    <property type="protein sequence ID" value="MQL52865.1"/>
    <property type="molecule type" value="Genomic_DNA"/>
</dbReference>
<protein>
    <submittedName>
        <fullName evidence="1">Uncharacterized protein</fullName>
    </submittedName>
</protein>
<keyword evidence="2" id="KW-1185">Reference proteome</keyword>
<proteinExistence type="predicted"/>
<accession>A0A6N7IRV7</accession>
<reference evidence="1 2" key="1">
    <citation type="submission" date="2019-10" db="EMBL/GenBank/DDBJ databases">
        <title>Comparative genomics of sulfur disproportionating microorganisms.</title>
        <authorList>
            <person name="Ward L.M."/>
            <person name="Bertran E."/>
            <person name="Johnston D."/>
        </authorList>
    </citation>
    <scope>NUCLEOTIDE SEQUENCE [LARGE SCALE GENOMIC DNA]</scope>
    <source>
        <strain evidence="1 2">DSM 14055</strain>
    </source>
</reference>
<dbReference type="AlphaFoldDB" id="A0A6N7IRV7"/>
<dbReference type="Proteomes" id="UP000441717">
    <property type="component" value="Unassembled WGS sequence"/>
</dbReference>
<evidence type="ECO:0000313" key="1">
    <source>
        <dbReference type="EMBL" id="MQL52865.1"/>
    </source>
</evidence>
<name>A0A6N7IRV7_9FIRM</name>
<dbReference type="OrthoDB" id="2381281at2"/>
<comment type="caution">
    <text evidence="1">The sequence shown here is derived from an EMBL/GenBank/DDBJ whole genome shotgun (WGS) entry which is preliminary data.</text>
</comment>
<dbReference type="RefSeq" id="WP_152947291.1">
    <property type="nucleotide sequence ID" value="NZ_WHYR01000031.1"/>
</dbReference>
<sequence>MGVHYRGSEDVTDSVGLLISILVRYPEVATINFDPARQVLKFTFIASRDLTVTEISAMKEKLMHSIEVFNMLEGKQIRVALITHQTSDHLTMIEVQRDVETLVREEIALIVQLFHQYLKKNLVTETSEPLFEEDLIIQEEIIEHMLNSVRSAAGDKYLFAFREDGRVLVFNK</sequence>